<sequence>MLLKSAKVTKFKSITASGPVAIDQQVTVLVGQNESGKTAFLKALHKARPVEGSGGYNVTEDYPRTQLNAYQKRHDTTPDVATELTYSLTEDEVTQVNKQLGIDLISELSFTILHNYKNGLVIKLSIDEKPFVASLLGDAKLTTEVRLAVAKATSVRQLVDLLNAADLNAEEANFKEEIVKRFKPKDGWSGWNNWVEWYVYYYELKDHIPAFLYFDDYYLLPYKTNLKDLSQKATAAGSDLSKLTEEHQSVLGLLKMAGVALEDLTNAEGYEEIKARLEAISNQVSDTLFRYWQQNKSLEVEFDIRADPRDSAPFNQGDNLYIRIRNTRHRATLPFDQRSKGFRWFFSFLVWFGSIKEQLKEDRRLVLLLDEPGLSLHGLAQADLLRYIDDLTEEHQILYTTHSPFMVNSERLYQVRTVEDKDGVGTVITDNVSGANANTLFPLQAALGYSIAQNLFISPKNLLVEGPGDLVYLKHFSALLEKEGREGLRSDITIVPVGGLDKIATFIALLHGNELEFLVLHDFDKRPDPRIESLVRDKILRDKQVLHYAMFRDPKKYQKDGPYENTDVEDLISLPLYLKLFNATYNAELGTTPVAVDALPPRERVVESLNAFLKEKQIELRKGGGFNHYLVANHTAATPSLTKKPDAATLGRFELLFQHINMRF</sequence>
<dbReference type="Gene3D" id="3.40.50.300">
    <property type="entry name" value="P-loop containing nucleotide triphosphate hydrolases"/>
    <property type="match status" value="1"/>
</dbReference>
<gene>
    <name evidence="3" type="ORF">D3875_02540</name>
</gene>
<keyword evidence="4" id="KW-1185">Reference proteome</keyword>
<dbReference type="InterPro" id="IPR027417">
    <property type="entry name" value="P-loop_NTPase"/>
</dbReference>
<comment type="caution">
    <text evidence="3">The sequence shown here is derived from an EMBL/GenBank/DDBJ whole genome shotgun (WGS) entry which is preliminary data.</text>
</comment>
<dbReference type="CDD" id="cd00267">
    <property type="entry name" value="ABC_ATPase"/>
    <property type="match status" value="1"/>
</dbReference>
<feature type="domain" description="Endonuclease GajA/Old nuclease/RecF-like AAA" evidence="1">
    <location>
        <begin position="1"/>
        <end position="407"/>
    </location>
</feature>
<dbReference type="InterPro" id="IPR034139">
    <property type="entry name" value="TOPRIM_OLD"/>
</dbReference>
<dbReference type="Pfam" id="PF13175">
    <property type="entry name" value="AAA_15"/>
    <property type="match status" value="1"/>
</dbReference>
<evidence type="ECO:0000259" key="2">
    <source>
        <dbReference type="Pfam" id="PF20469"/>
    </source>
</evidence>
<feature type="domain" description="OLD protein-like TOPRIM" evidence="2">
    <location>
        <begin position="458"/>
        <end position="524"/>
    </location>
</feature>
<dbReference type="AlphaFoldDB" id="A0A418VFR2"/>
<dbReference type="Pfam" id="PF20469">
    <property type="entry name" value="OLD-like_TOPRIM"/>
    <property type="match status" value="1"/>
</dbReference>
<dbReference type="EMBL" id="QYUJ01000008">
    <property type="protein sequence ID" value="RJF74891.1"/>
    <property type="molecule type" value="Genomic_DNA"/>
</dbReference>
<proteinExistence type="predicted"/>
<dbReference type="OrthoDB" id="9810873at2"/>
<dbReference type="RefSeq" id="WP_119760803.1">
    <property type="nucleotide sequence ID" value="NZ_QYUJ01000008.1"/>
</dbReference>
<dbReference type="InterPro" id="IPR041685">
    <property type="entry name" value="AAA_GajA/Old/RecF-like"/>
</dbReference>
<name>A0A418VFR2_9DEIO</name>
<dbReference type="PANTHER" id="PTHR43581">
    <property type="entry name" value="ATP/GTP PHOSPHATASE"/>
    <property type="match status" value="1"/>
</dbReference>
<evidence type="ECO:0000313" key="3">
    <source>
        <dbReference type="EMBL" id="RJF74891.1"/>
    </source>
</evidence>
<dbReference type="PANTHER" id="PTHR43581:SF3">
    <property type="entry name" value="AAA+ ATPASE DOMAIN-CONTAINING PROTEIN"/>
    <property type="match status" value="1"/>
</dbReference>
<reference evidence="3 4" key="1">
    <citation type="submission" date="2018-09" db="EMBL/GenBank/DDBJ databases">
        <authorList>
            <person name="Zhu H."/>
        </authorList>
    </citation>
    <scope>NUCLEOTIDE SEQUENCE [LARGE SCALE GENOMIC DNA]</scope>
    <source>
        <strain evidence="3 4">K2S05-167</strain>
    </source>
</reference>
<dbReference type="Proteomes" id="UP000286287">
    <property type="component" value="Unassembled WGS sequence"/>
</dbReference>
<accession>A0A418VFR2</accession>
<organism evidence="3 4">
    <name type="scientific">Deinococcus cavernae</name>
    <dbReference type="NCBI Taxonomy" id="2320857"/>
    <lineage>
        <taxon>Bacteria</taxon>
        <taxon>Thermotogati</taxon>
        <taxon>Deinococcota</taxon>
        <taxon>Deinococci</taxon>
        <taxon>Deinococcales</taxon>
        <taxon>Deinococcaceae</taxon>
        <taxon>Deinococcus</taxon>
    </lineage>
</organism>
<evidence type="ECO:0000313" key="4">
    <source>
        <dbReference type="Proteomes" id="UP000286287"/>
    </source>
</evidence>
<dbReference type="SUPFAM" id="SSF52540">
    <property type="entry name" value="P-loop containing nucleoside triphosphate hydrolases"/>
    <property type="match status" value="1"/>
</dbReference>
<dbReference type="InterPro" id="IPR051396">
    <property type="entry name" value="Bact_Antivir_Def_Nuclease"/>
</dbReference>
<evidence type="ECO:0000259" key="1">
    <source>
        <dbReference type="Pfam" id="PF13175"/>
    </source>
</evidence>
<protein>
    <submittedName>
        <fullName evidence="3">Uncharacterized protein</fullName>
    </submittedName>
</protein>